<feature type="chain" id="PRO_5017429116" evidence="6">
    <location>
        <begin position="41"/>
        <end position="271"/>
    </location>
</feature>
<evidence type="ECO:0000313" key="8">
    <source>
        <dbReference type="Ensembl" id="ENSPKIP00000020340.1"/>
    </source>
</evidence>
<dbReference type="CTD" id="10669"/>
<feature type="region of interest" description="Disordered" evidence="5">
    <location>
        <begin position="157"/>
        <end position="271"/>
    </location>
</feature>
<evidence type="ECO:0000313" key="9">
    <source>
        <dbReference type="Proteomes" id="UP000261540"/>
    </source>
</evidence>
<feature type="compositionally biased region" description="Low complexity" evidence="5">
    <location>
        <begin position="210"/>
        <end position="223"/>
    </location>
</feature>
<dbReference type="Gene3D" id="1.10.238.10">
    <property type="entry name" value="EF-hand"/>
    <property type="match status" value="1"/>
</dbReference>
<dbReference type="PROSITE" id="PS50222">
    <property type="entry name" value="EF_HAND_2"/>
    <property type="match status" value="1"/>
</dbReference>
<sequence>MKQVDRGQRTTGFPVCSCCHADMALATVLSLFLLSGPCLSAPQVHGSERSEAVEGSQHFTMINPFGAGEGVNSLRQSYIKGNLKDGQMNPVLSTWEQEVFFLFSLHDYDKSGKMDGLEMMKLLSDFLSHHSLGPQSADSVVSMVDSLLQTQDLNEDGMLDPSELLSPPTEAQKSKQQVATANEPSSDNAPAHDSHDTAANEQEQGDSVPGQEVQGEQYGGQQELDVDKQEAQDLTEEAGVAHEEQPEERQVEEPQHQVREHVPAHQGQPEI</sequence>
<dbReference type="RefSeq" id="XP_023695671.1">
    <property type="nucleotide sequence ID" value="XM_023839903.2"/>
</dbReference>
<feature type="compositionally biased region" description="Polar residues" evidence="5">
    <location>
        <begin position="169"/>
        <end position="188"/>
    </location>
</feature>
<evidence type="ECO:0000259" key="7">
    <source>
        <dbReference type="PROSITE" id="PS50222"/>
    </source>
</evidence>
<dbReference type="GO" id="GO:0005509">
    <property type="term" value="F:calcium ion binding"/>
    <property type="evidence" value="ECO:0007669"/>
    <property type="project" value="InterPro"/>
</dbReference>
<evidence type="ECO:0000256" key="1">
    <source>
        <dbReference type="ARBA" id="ARBA00022723"/>
    </source>
</evidence>
<organism evidence="8 9">
    <name type="scientific">Paramormyrops kingsleyae</name>
    <dbReference type="NCBI Taxonomy" id="1676925"/>
    <lineage>
        <taxon>Eukaryota</taxon>
        <taxon>Metazoa</taxon>
        <taxon>Chordata</taxon>
        <taxon>Craniata</taxon>
        <taxon>Vertebrata</taxon>
        <taxon>Euteleostomi</taxon>
        <taxon>Actinopterygii</taxon>
        <taxon>Neopterygii</taxon>
        <taxon>Teleostei</taxon>
        <taxon>Osteoglossocephala</taxon>
        <taxon>Osteoglossomorpha</taxon>
        <taxon>Osteoglossiformes</taxon>
        <taxon>Mormyridae</taxon>
        <taxon>Paramormyrops</taxon>
    </lineage>
</organism>
<dbReference type="PROSITE" id="PS00018">
    <property type="entry name" value="EF_HAND_1"/>
    <property type="match status" value="2"/>
</dbReference>
<feature type="compositionally biased region" description="Basic and acidic residues" evidence="5">
    <location>
        <begin position="239"/>
        <end position="263"/>
    </location>
</feature>
<dbReference type="InterPro" id="IPR018247">
    <property type="entry name" value="EF_Hand_1_Ca_BS"/>
</dbReference>
<evidence type="ECO:0000256" key="2">
    <source>
        <dbReference type="ARBA" id="ARBA00022729"/>
    </source>
</evidence>
<keyword evidence="2 6" id="KW-0732">Signal</keyword>
<dbReference type="PANTHER" id="PTHR23104">
    <property type="entry name" value="MULTIPLE COAGULATION FACTOR DEFICIENCY PROTEIN 2 NEURAL STEM CELL DERIVED NEURONAL SURVIVAL PROTEIN"/>
    <property type="match status" value="1"/>
</dbReference>
<dbReference type="OrthoDB" id="289247at2759"/>
<accession>A0A3B3RR85</accession>
<proteinExistence type="predicted"/>
<dbReference type="InterPro" id="IPR052110">
    <property type="entry name" value="MCFD2-like"/>
</dbReference>
<evidence type="ECO:0000256" key="4">
    <source>
        <dbReference type="ARBA" id="ARBA00022837"/>
    </source>
</evidence>
<dbReference type="AlphaFoldDB" id="A0A3B3RR85"/>
<dbReference type="InterPro" id="IPR002048">
    <property type="entry name" value="EF_hand_dom"/>
</dbReference>
<keyword evidence="4" id="KW-0106">Calcium</keyword>
<dbReference type="PANTHER" id="PTHR23104:SF15">
    <property type="entry name" value="CELL GROWTH REGULATOR WITH EF HAND DOMAIN PROTEIN 1"/>
    <property type="match status" value="1"/>
</dbReference>
<dbReference type="GeneTree" id="ENSGT00940000166224"/>
<name>A0A3B3RR85_9TELE</name>
<evidence type="ECO:0000256" key="5">
    <source>
        <dbReference type="SAM" id="MobiDB-lite"/>
    </source>
</evidence>
<evidence type="ECO:0000256" key="3">
    <source>
        <dbReference type="ARBA" id="ARBA00022737"/>
    </source>
</evidence>
<keyword evidence="3" id="KW-0677">Repeat</keyword>
<dbReference type="KEGG" id="pki:111858276"/>
<reference evidence="8" key="2">
    <citation type="submission" date="2025-09" db="UniProtKB">
        <authorList>
            <consortium name="Ensembl"/>
        </authorList>
    </citation>
    <scope>IDENTIFICATION</scope>
</reference>
<feature type="signal peptide" evidence="6">
    <location>
        <begin position="1"/>
        <end position="40"/>
    </location>
</feature>
<dbReference type="Proteomes" id="UP000261540">
    <property type="component" value="Unplaced"/>
</dbReference>
<keyword evidence="9" id="KW-1185">Reference proteome</keyword>
<dbReference type="InterPro" id="IPR011992">
    <property type="entry name" value="EF-hand-dom_pair"/>
</dbReference>
<reference evidence="8" key="1">
    <citation type="submission" date="2025-08" db="UniProtKB">
        <authorList>
            <consortium name="Ensembl"/>
        </authorList>
    </citation>
    <scope>IDENTIFICATION</scope>
</reference>
<dbReference type="GeneID" id="111858276"/>
<feature type="domain" description="EF-hand" evidence="7">
    <location>
        <begin position="94"/>
        <end position="129"/>
    </location>
</feature>
<protein>
    <submittedName>
        <fullName evidence="8">Cell growth regulator with EF-hand domain 1</fullName>
    </submittedName>
</protein>
<dbReference type="STRING" id="1676925.ENSPKIP00000020340"/>
<dbReference type="Ensembl" id="ENSPKIT00000000957.1">
    <property type="protein sequence ID" value="ENSPKIP00000020340.1"/>
    <property type="gene ID" value="ENSPKIG00000005161.1"/>
</dbReference>
<evidence type="ECO:0000256" key="6">
    <source>
        <dbReference type="SAM" id="SignalP"/>
    </source>
</evidence>
<keyword evidence="1" id="KW-0479">Metal-binding</keyword>
<dbReference type="SUPFAM" id="SSF47473">
    <property type="entry name" value="EF-hand"/>
    <property type="match status" value="1"/>
</dbReference>